<keyword evidence="5" id="KW-0234">DNA repair</keyword>
<evidence type="ECO:0000256" key="6">
    <source>
        <dbReference type="PROSITE-ProRule" id="PRU00708"/>
    </source>
</evidence>
<feature type="domain" description="BRCA2 OB1" evidence="7">
    <location>
        <begin position="466"/>
        <end position="592"/>
    </location>
</feature>
<feature type="repeat" description="PPR" evidence="6">
    <location>
        <begin position="1021"/>
        <end position="1055"/>
    </location>
</feature>
<evidence type="ECO:0000256" key="3">
    <source>
        <dbReference type="ARBA" id="ARBA00023125"/>
    </source>
</evidence>
<dbReference type="GO" id="GO:0000724">
    <property type="term" value="P:double-strand break repair via homologous recombination"/>
    <property type="evidence" value="ECO:0007669"/>
    <property type="project" value="InterPro"/>
</dbReference>
<feature type="repeat" description="PPR" evidence="6">
    <location>
        <begin position="1091"/>
        <end position="1125"/>
    </location>
</feature>
<evidence type="ECO:0000256" key="1">
    <source>
        <dbReference type="ARBA" id="ARBA00022737"/>
    </source>
</evidence>
<dbReference type="InterPro" id="IPR015252">
    <property type="entry name" value="BRCA2_hlx"/>
</dbReference>
<organism evidence="9 10">
    <name type="scientific">Morella rubra</name>
    <name type="common">Chinese bayberry</name>
    <dbReference type="NCBI Taxonomy" id="262757"/>
    <lineage>
        <taxon>Eukaryota</taxon>
        <taxon>Viridiplantae</taxon>
        <taxon>Streptophyta</taxon>
        <taxon>Embryophyta</taxon>
        <taxon>Tracheophyta</taxon>
        <taxon>Spermatophyta</taxon>
        <taxon>Magnoliopsida</taxon>
        <taxon>eudicotyledons</taxon>
        <taxon>Gunneridae</taxon>
        <taxon>Pentapetalae</taxon>
        <taxon>rosids</taxon>
        <taxon>fabids</taxon>
        <taxon>Fagales</taxon>
        <taxon>Myricaceae</taxon>
        <taxon>Morella</taxon>
    </lineage>
</organism>
<evidence type="ECO:0000313" key="10">
    <source>
        <dbReference type="Proteomes" id="UP000516437"/>
    </source>
</evidence>
<comment type="caution">
    <text evidence="9">The sequence shown here is derived from an EMBL/GenBank/DDBJ whole genome shotgun (WGS) entry which is preliminary data.</text>
</comment>
<keyword evidence="10" id="KW-1185">Reference proteome</keyword>
<proteinExistence type="predicted"/>
<evidence type="ECO:0000256" key="4">
    <source>
        <dbReference type="ARBA" id="ARBA00023172"/>
    </source>
</evidence>
<protein>
    <recommendedName>
        <fullName evidence="11">Tower domain-containing protein</fullName>
    </recommendedName>
</protein>
<dbReference type="OrthoDB" id="21095at2759"/>
<dbReference type="SUPFAM" id="SSF50249">
    <property type="entry name" value="Nucleic acid-binding proteins"/>
    <property type="match status" value="3"/>
</dbReference>
<dbReference type="PROSITE" id="PS51375">
    <property type="entry name" value="PPR"/>
    <property type="match status" value="4"/>
</dbReference>
<dbReference type="Gene3D" id="1.25.40.10">
    <property type="entry name" value="Tetratricopeptide repeat domain"/>
    <property type="match status" value="1"/>
</dbReference>
<dbReference type="CDD" id="cd04493">
    <property type="entry name" value="BRCA2DBD_OB1"/>
    <property type="match status" value="1"/>
</dbReference>
<reference evidence="9 10" key="1">
    <citation type="journal article" date="2019" name="Plant Biotechnol. J.">
        <title>The red bayberry genome and genetic basis of sex determination.</title>
        <authorList>
            <person name="Jia H.M."/>
            <person name="Jia H.J."/>
            <person name="Cai Q.L."/>
            <person name="Wang Y."/>
            <person name="Zhao H.B."/>
            <person name="Yang W.F."/>
            <person name="Wang G.Y."/>
            <person name="Li Y.H."/>
            <person name="Zhan D.L."/>
            <person name="Shen Y.T."/>
            <person name="Niu Q.F."/>
            <person name="Chang L."/>
            <person name="Qiu J."/>
            <person name="Zhao L."/>
            <person name="Xie H.B."/>
            <person name="Fu W.Y."/>
            <person name="Jin J."/>
            <person name="Li X.W."/>
            <person name="Jiao Y."/>
            <person name="Zhou C.C."/>
            <person name="Tu T."/>
            <person name="Chai C.Y."/>
            <person name="Gao J.L."/>
            <person name="Fan L.J."/>
            <person name="van de Weg E."/>
            <person name="Wang J.Y."/>
            <person name="Gao Z.S."/>
        </authorList>
    </citation>
    <scope>NUCLEOTIDE SEQUENCE [LARGE SCALE GENOMIC DNA]</scope>
    <source>
        <tissue evidence="9">Leaves</tissue>
    </source>
</reference>
<dbReference type="PANTHER" id="PTHR11289:SF0">
    <property type="entry name" value="BREAST CANCER TYPE 2 SUSCEPTIBILITY PROTEIN"/>
    <property type="match status" value="1"/>
</dbReference>
<dbReference type="InterPro" id="IPR015187">
    <property type="entry name" value="BRCA2_OB_1"/>
</dbReference>
<feature type="repeat" description="PPR" evidence="6">
    <location>
        <begin position="1126"/>
        <end position="1160"/>
    </location>
</feature>
<dbReference type="Pfam" id="PF01535">
    <property type="entry name" value="PPR"/>
    <property type="match status" value="2"/>
</dbReference>
<keyword evidence="2" id="KW-0227">DNA damage</keyword>
<keyword evidence="3" id="KW-0238">DNA-binding</keyword>
<dbReference type="SUPFAM" id="SSF81872">
    <property type="entry name" value="BRCA2 helical domain"/>
    <property type="match status" value="1"/>
</dbReference>
<accession>A0A6A1VSX7</accession>
<evidence type="ECO:0008006" key="11">
    <source>
        <dbReference type="Google" id="ProtNLM"/>
    </source>
</evidence>
<dbReference type="NCBIfam" id="TIGR00756">
    <property type="entry name" value="PPR"/>
    <property type="match status" value="4"/>
</dbReference>
<dbReference type="EMBL" id="RXIC02000022">
    <property type="protein sequence ID" value="KAB1216044.1"/>
    <property type="molecule type" value="Genomic_DNA"/>
</dbReference>
<evidence type="ECO:0000256" key="2">
    <source>
        <dbReference type="ARBA" id="ARBA00022763"/>
    </source>
</evidence>
<dbReference type="Pfam" id="PF13041">
    <property type="entry name" value="PPR_2"/>
    <property type="match status" value="1"/>
</dbReference>
<dbReference type="InterPro" id="IPR036315">
    <property type="entry name" value="BRCA2_hlx_sf"/>
</dbReference>
<keyword evidence="1" id="KW-0677">Repeat</keyword>
<dbReference type="InterPro" id="IPR015525">
    <property type="entry name" value="BRCA2"/>
</dbReference>
<name>A0A6A1VSX7_9ROSI</name>
<dbReference type="AlphaFoldDB" id="A0A6A1VSX7"/>
<dbReference type="FunFam" id="2.40.50.140:FF:000262">
    <property type="entry name" value="Protein BREAST CANCER SUSCEPTIBILITY 2 homolog B"/>
    <property type="match status" value="1"/>
</dbReference>
<dbReference type="Gene3D" id="2.40.50.140">
    <property type="entry name" value="Nucleic acid-binding proteins"/>
    <property type="match status" value="4"/>
</dbReference>
<feature type="domain" description="Breast cancer type 2 susceptibility protein helical" evidence="8">
    <location>
        <begin position="356"/>
        <end position="461"/>
    </location>
</feature>
<sequence length="1181" mass="131254">MVNISSDGLVRAKTLLGLEEDTDNGVFQGLQHFVKPYKSHGQFGIHGIYQMEMREGVNNSENKDVRSVPRPLLFSTTGQSQSILNNQVNPNVSNPEMHNSALQPPPIKFHTAGGKSISVSGNALKRAMSLLGDPELGTFLNERDAADSVFSVSKEIRFTDTSSNDGKDPCTPFSHEDMANHQNTSNFFVSPLRSSSNHMRLSVKSELSISGKNLIKEFDSIHRDNVYRVNSSASSLETCLSDGHGYPNGEANASLANGFCSTTNSFGQSPGRPLVDISNIIGTSCTKNGQMTSLKRIRGRSSSSPFKRPRSSKFTTPLNKTVPFVPNGFSTLPSERSCFKRRISTRYPFQIPRMYIQEYFKVPPSNHNVGRCIKSANAEKYMFLDENGLNCIGPESFFHMLARSGASAQYASKQWVINHYKWIVWKLACYERCYPSKAAGKFLSVSNVLEELKYRYEREVHHGHRSAIKRILEGDASPSSMMVLCISAICSTCDLKNETSSGAVVEAENNNATKVELTDGWYAMDAVLDVPLSKQLAAGKLFVGQKLRIWGAVLCGWVGPVSPLELSRTVSLLLHINGTYRVHWADRLGFCKGVGAPLAFRCIKSAGGPVPRTLVGVRRIYPVLYRERLCNGRSIVRSERMESKVLQLFNQRRSAIVEGMISEFRRGTKGSYIYDDGNSEEGAKILKILETAAEPEVLMAEMSSEQLTSLATYQAKMEAMRRLDMERLIEKSLKDAGLGERVVTSFMRVRVVGLTEKIYNGNGHPKEGLITIWNPTAKQQHELVEGQAYTISGLVPINSDADTLFLQARGSTTKWQPLPSEVIQHFKPFHSHRKAVLLSNLGEVPLSSEFDVAAVVVYVGEVFTTPHQKKQWVFVTDGSISQSESEELSNSLLAISFCSTYTDEDSLALVNSNLAGSTVSFCNLIKKAKDQMNHLWVAEATENSIYFLNFDTPNCSHLKNAAASAQSWAKTCSLTIDQLREKVLFIIGDGLIPEIFSALAFSGKAALMLFHKMLDRGQHLDIQTYALLLDGLFKNKQLTQAMTLFQQMEDRGLELDIVVYNILIDAMCNVGQLNTARELFHNLPTKGLQPNVWTYNTMIKGFCKEGLINEACELLEQMDRNSCSPNEVTYNTIIQWLLQHNETSKAKNYLRTMVDKGFLANATTAAMFVDVLSADQPNKTV</sequence>
<dbReference type="Proteomes" id="UP000516437">
    <property type="component" value="Chromosome 4"/>
</dbReference>
<dbReference type="PROSITE" id="PS50138">
    <property type="entry name" value="BRCA2_REPEAT"/>
    <property type="match status" value="1"/>
</dbReference>
<evidence type="ECO:0000313" key="9">
    <source>
        <dbReference type="EMBL" id="KAB1216044.1"/>
    </source>
</evidence>
<evidence type="ECO:0000256" key="5">
    <source>
        <dbReference type="ARBA" id="ARBA00023204"/>
    </source>
</evidence>
<dbReference type="PANTHER" id="PTHR11289">
    <property type="entry name" value="BREAST CANCER TYPE 2 SUSCEPTIBILITY PROTEIN BRCA2"/>
    <property type="match status" value="1"/>
</dbReference>
<feature type="repeat" description="PPR" evidence="6">
    <location>
        <begin position="1056"/>
        <end position="1090"/>
    </location>
</feature>
<dbReference type="Pfam" id="PF09169">
    <property type="entry name" value="BRCA-2_helical"/>
    <property type="match status" value="1"/>
</dbReference>
<dbReference type="GO" id="GO:0006355">
    <property type="term" value="P:regulation of DNA-templated transcription"/>
    <property type="evidence" value="ECO:0007669"/>
    <property type="project" value="TreeGrafter"/>
</dbReference>
<dbReference type="InterPro" id="IPR002093">
    <property type="entry name" value="BRCA2_repeat"/>
</dbReference>
<evidence type="ECO:0000259" key="7">
    <source>
        <dbReference type="Pfam" id="PF09103"/>
    </source>
</evidence>
<dbReference type="Pfam" id="PF09103">
    <property type="entry name" value="BRCA-2_OB1"/>
    <property type="match status" value="1"/>
</dbReference>
<dbReference type="InterPro" id="IPR011990">
    <property type="entry name" value="TPR-like_helical_dom_sf"/>
</dbReference>
<dbReference type="GO" id="GO:0003677">
    <property type="term" value="F:DNA binding"/>
    <property type="evidence" value="ECO:0007669"/>
    <property type="project" value="UniProtKB-KW"/>
</dbReference>
<evidence type="ECO:0000259" key="8">
    <source>
        <dbReference type="Pfam" id="PF09169"/>
    </source>
</evidence>
<dbReference type="Pfam" id="PF00634">
    <property type="entry name" value="BRCA2"/>
    <property type="match status" value="1"/>
</dbReference>
<keyword evidence="4" id="KW-0233">DNA recombination</keyword>
<dbReference type="InterPro" id="IPR002885">
    <property type="entry name" value="PPR_rpt"/>
</dbReference>
<gene>
    <name evidence="9" type="ORF">CJ030_MR4G022475</name>
</gene>
<dbReference type="SUPFAM" id="SSF81878">
    <property type="entry name" value="BRCA2 tower domain"/>
    <property type="match status" value="1"/>
</dbReference>
<dbReference type="InterPro" id="IPR012340">
    <property type="entry name" value="NA-bd_OB-fold"/>
</dbReference>